<evidence type="ECO:0000313" key="2">
    <source>
        <dbReference type="Proteomes" id="UP001271249"/>
    </source>
</evidence>
<proteinExistence type="predicted"/>
<dbReference type="RefSeq" id="WP_320226896.1">
    <property type="nucleotide sequence ID" value="NZ_JAVIJC010000014.1"/>
</dbReference>
<keyword evidence="2" id="KW-1185">Reference proteome</keyword>
<name>A0ABU4Z0Z7_9HYPH</name>
<protein>
    <submittedName>
        <fullName evidence="1">Uncharacterized protein</fullName>
    </submittedName>
</protein>
<dbReference type="Proteomes" id="UP001271249">
    <property type="component" value="Unassembled WGS sequence"/>
</dbReference>
<reference evidence="1 2" key="1">
    <citation type="submission" date="2023-08" db="EMBL/GenBank/DDBJ databases">
        <title>Implementing the SeqCode for naming new Mesorhizobium species isolated from Vachellia karroo root nodules.</title>
        <authorList>
            <person name="Van Lill M."/>
        </authorList>
    </citation>
    <scope>NUCLEOTIDE SEQUENCE [LARGE SCALE GENOMIC DNA]</scope>
    <source>
        <strain evidence="1 2">VK22B</strain>
    </source>
</reference>
<dbReference type="InterPro" id="IPR048922">
    <property type="entry name" value="Bbp16"/>
</dbReference>
<organism evidence="1 2">
    <name type="scientific">Mesorhizobium captivum</name>
    <dbReference type="NCBI Taxonomy" id="3072319"/>
    <lineage>
        <taxon>Bacteria</taxon>
        <taxon>Pseudomonadati</taxon>
        <taxon>Pseudomonadota</taxon>
        <taxon>Alphaproteobacteria</taxon>
        <taxon>Hyphomicrobiales</taxon>
        <taxon>Phyllobacteriaceae</taxon>
        <taxon>Mesorhizobium</taxon>
    </lineage>
</organism>
<gene>
    <name evidence="1" type="ORF">RFN29_15150</name>
</gene>
<evidence type="ECO:0000313" key="1">
    <source>
        <dbReference type="EMBL" id="MDX8492914.1"/>
    </source>
</evidence>
<accession>A0ABU4Z0Z7</accession>
<sequence>MIFDMQTLLSDAQAITVTAVSSNIIDLGPINAGFARDIGKGNPIPLRIQVLEAFAAAGAATLTVALEVSDDAAFTSPVQVWTTAAIPKATLVPGYAIVPEYITRRTNKRYMRLTYTVATGPMTAGKITAGVTMGNQSNGE</sequence>
<dbReference type="Pfam" id="PF21190">
    <property type="entry name" value="Bbp16"/>
    <property type="match status" value="1"/>
</dbReference>
<comment type="caution">
    <text evidence="1">The sequence shown here is derived from an EMBL/GenBank/DDBJ whole genome shotgun (WGS) entry which is preliminary data.</text>
</comment>
<dbReference type="Gene3D" id="2.60.120.1110">
    <property type="match status" value="1"/>
</dbReference>
<dbReference type="EMBL" id="JAVIJC010000014">
    <property type="protein sequence ID" value="MDX8492914.1"/>
    <property type="molecule type" value="Genomic_DNA"/>
</dbReference>